<reference evidence="2 3" key="1">
    <citation type="journal article" date="2020" name="ISME J.">
        <title>Uncovering the hidden diversity of litter-decomposition mechanisms in mushroom-forming fungi.</title>
        <authorList>
            <person name="Floudas D."/>
            <person name="Bentzer J."/>
            <person name="Ahren D."/>
            <person name="Johansson T."/>
            <person name="Persson P."/>
            <person name="Tunlid A."/>
        </authorList>
    </citation>
    <scope>NUCLEOTIDE SEQUENCE [LARGE SCALE GENOMIC DNA]</scope>
    <source>
        <strain evidence="2 3">CBS 291.85</strain>
    </source>
</reference>
<sequence length="274" mass="30933">MTILNAKEFFNRTLQLPLTGEMFRDLARTYIASGQGMFILSSTPYDGEAIDATKEWFSSLGQVTYPIGPALLPDSPSALSVTSTRCDVKPVVEFLDKMQKVHGEKSVVYMSFGIFFWPENPEKVWAVIEELLASGTPLVWAHPSPLCIVPEDELKMFQDSDIAFEIQWALQEEILSHPAMGWFISHTAVGIVYRKPCIIEFHNQPMNAATMTLVKKAGFELVEVRTGEHSTWKMYRFQDLDPKDLPTFTVDAVRREIRETGDQGDGRSGSWCQS</sequence>
<accession>A0A8H5CQR8</accession>
<dbReference type="GO" id="GO:0035251">
    <property type="term" value="F:UDP-glucosyltransferase activity"/>
    <property type="evidence" value="ECO:0007669"/>
    <property type="project" value="InterPro"/>
</dbReference>
<dbReference type="InterPro" id="IPR002213">
    <property type="entry name" value="UDP_glucos_trans"/>
</dbReference>
<proteinExistence type="predicted"/>
<organism evidence="2 3">
    <name type="scientific">Tetrapyrgos nigripes</name>
    <dbReference type="NCBI Taxonomy" id="182062"/>
    <lineage>
        <taxon>Eukaryota</taxon>
        <taxon>Fungi</taxon>
        <taxon>Dikarya</taxon>
        <taxon>Basidiomycota</taxon>
        <taxon>Agaricomycotina</taxon>
        <taxon>Agaricomycetes</taxon>
        <taxon>Agaricomycetidae</taxon>
        <taxon>Agaricales</taxon>
        <taxon>Marasmiineae</taxon>
        <taxon>Marasmiaceae</taxon>
        <taxon>Tetrapyrgos</taxon>
    </lineage>
</organism>
<dbReference type="SUPFAM" id="SSF53756">
    <property type="entry name" value="UDP-Glycosyltransferase/glycogen phosphorylase"/>
    <property type="match status" value="1"/>
</dbReference>
<dbReference type="OrthoDB" id="3061222at2759"/>
<dbReference type="InterPro" id="IPR050481">
    <property type="entry name" value="UDP-glycosyltransf_plant"/>
</dbReference>
<evidence type="ECO:0000256" key="1">
    <source>
        <dbReference type="ARBA" id="ARBA00022679"/>
    </source>
</evidence>
<keyword evidence="1" id="KW-0808">Transferase</keyword>
<keyword evidence="3" id="KW-1185">Reference proteome</keyword>
<dbReference type="EMBL" id="JAACJM010000107">
    <property type="protein sequence ID" value="KAF5345888.1"/>
    <property type="molecule type" value="Genomic_DNA"/>
</dbReference>
<protein>
    <submittedName>
        <fullName evidence="2">Uncharacterized protein</fullName>
    </submittedName>
</protein>
<dbReference type="PANTHER" id="PTHR48049">
    <property type="entry name" value="GLYCOSYLTRANSFERASE"/>
    <property type="match status" value="1"/>
</dbReference>
<dbReference type="Pfam" id="PF00201">
    <property type="entry name" value="UDPGT"/>
    <property type="match status" value="1"/>
</dbReference>
<dbReference type="PANTHER" id="PTHR48049:SF132">
    <property type="entry name" value="GLYCOSYLTRANSFERASE"/>
    <property type="match status" value="1"/>
</dbReference>
<dbReference type="Proteomes" id="UP000559256">
    <property type="component" value="Unassembled WGS sequence"/>
</dbReference>
<evidence type="ECO:0000313" key="3">
    <source>
        <dbReference type="Proteomes" id="UP000559256"/>
    </source>
</evidence>
<gene>
    <name evidence="2" type="ORF">D9758_011405</name>
</gene>
<dbReference type="Gene3D" id="3.40.50.2000">
    <property type="entry name" value="Glycogen Phosphorylase B"/>
    <property type="match status" value="1"/>
</dbReference>
<evidence type="ECO:0000313" key="2">
    <source>
        <dbReference type="EMBL" id="KAF5345888.1"/>
    </source>
</evidence>
<comment type="caution">
    <text evidence="2">The sequence shown here is derived from an EMBL/GenBank/DDBJ whole genome shotgun (WGS) entry which is preliminary data.</text>
</comment>
<name>A0A8H5CQR8_9AGAR</name>
<dbReference type="AlphaFoldDB" id="A0A8H5CQR8"/>